<feature type="domain" description="DUF5753" evidence="1">
    <location>
        <begin position="156"/>
        <end position="335"/>
    </location>
</feature>
<protein>
    <submittedName>
        <fullName evidence="2">Transcriptional regulator</fullName>
    </submittedName>
</protein>
<reference evidence="2 3" key="1">
    <citation type="submission" date="2018-08" db="EMBL/GenBank/DDBJ databases">
        <title>Actinomadura spongicola sp. nov., isolated from marine sponge Leucetta chagosensis.</title>
        <authorList>
            <person name="Li L."/>
            <person name="Lin H.W."/>
        </authorList>
    </citation>
    <scope>NUCLEOTIDE SEQUENCE [LARGE SCALE GENOMIC DNA]</scope>
    <source>
        <strain evidence="2 3">LHW52907</strain>
    </source>
</reference>
<comment type="caution">
    <text evidence="2">The sequence shown here is derived from an EMBL/GenBank/DDBJ whole genome shotgun (WGS) entry which is preliminary data.</text>
</comment>
<proteinExistence type="predicted"/>
<organism evidence="2 3">
    <name type="scientific">Actinomadura spongiicola</name>
    <dbReference type="NCBI Taxonomy" id="2303421"/>
    <lineage>
        <taxon>Bacteria</taxon>
        <taxon>Bacillati</taxon>
        <taxon>Actinomycetota</taxon>
        <taxon>Actinomycetes</taxon>
        <taxon>Streptosporangiales</taxon>
        <taxon>Thermomonosporaceae</taxon>
        <taxon>Actinomadura</taxon>
    </lineage>
</organism>
<dbReference type="AlphaFoldDB" id="A0A372GCA3"/>
<dbReference type="Proteomes" id="UP000262882">
    <property type="component" value="Unassembled WGS sequence"/>
</dbReference>
<dbReference type="InterPro" id="IPR043917">
    <property type="entry name" value="DUF5753"/>
</dbReference>
<sequence length="340" mass="38308">MEALSRKFATPVQGLTVRLLATSTLQGILTHQRKNLPRWSWVASYVIVLRAIASRNGVNPDTLGTLDEWKAAYDDASRQLRGLPPDAAGAEAEEDVAAVREARRARTRPARLPVAAGDRPRGRPGRDEALDALTRRFGTAGWWHPDYQDVVTPWVESYLELEQAARVIWCYEPQFVPGLLQTPAYARAVIAHEYGTSPETQIRRRVELRTRRQQRLWGPNPPRLWAILDETVLRRDHGGPETMRAQLDHLLEVSCRPNVRIQVMPLARGGYAAAGGPITALRFAAAELPDVIYLEHLGSADYLIDPEEKVCFGQVLDRLKIEAATPEQSRDMLRRLRTEH</sequence>
<evidence type="ECO:0000259" key="1">
    <source>
        <dbReference type="Pfam" id="PF19054"/>
    </source>
</evidence>
<gene>
    <name evidence="2" type="ORF">D0T12_22405</name>
</gene>
<name>A0A372GCA3_9ACTN</name>
<evidence type="ECO:0000313" key="2">
    <source>
        <dbReference type="EMBL" id="RFS82957.1"/>
    </source>
</evidence>
<dbReference type="EMBL" id="QVNQ01000007">
    <property type="protein sequence ID" value="RFS82957.1"/>
    <property type="molecule type" value="Genomic_DNA"/>
</dbReference>
<evidence type="ECO:0000313" key="3">
    <source>
        <dbReference type="Proteomes" id="UP000262882"/>
    </source>
</evidence>
<dbReference type="Pfam" id="PF19054">
    <property type="entry name" value="DUF5753"/>
    <property type="match status" value="1"/>
</dbReference>
<accession>A0A372GCA3</accession>
<keyword evidence="3" id="KW-1185">Reference proteome</keyword>